<feature type="region of interest" description="Disordered" evidence="1">
    <location>
        <begin position="1"/>
        <end position="22"/>
    </location>
</feature>
<organism evidence="2 3">
    <name type="scientific">Araneus ventricosus</name>
    <name type="common">Orbweaver spider</name>
    <name type="synonym">Epeira ventricosa</name>
    <dbReference type="NCBI Taxonomy" id="182803"/>
    <lineage>
        <taxon>Eukaryota</taxon>
        <taxon>Metazoa</taxon>
        <taxon>Ecdysozoa</taxon>
        <taxon>Arthropoda</taxon>
        <taxon>Chelicerata</taxon>
        <taxon>Arachnida</taxon>
        <taxon>Araneae</taxon>
        <taxon>Araneomorphae</taxon>
        <taxon>Entelegynae</taxon>
        <taxon>Araneoidea</taxon>
        <taxon>Araneidae</taxon>
        <taxon>Araneus</taxon>
    </lineage>
</organism>
<feature type="compositionally biased region" description="Basic and acidic residues" evidence="1">
    <location>
        <begin position="1"/>
        <end position="20"/>
    </location>
</feature>
<accession>A0A4Y2U9B7</accession>
<sequence>MNRRDDATEHEGNDDEKGPEETIISQRLCKSVILNRINLILWHGMAEEHESEEESHEFQPLVVLLNCVIQKVVVRCAFRYELRTANEMDAGSFP</sequence>
<evidence type="ECO:0000256" key="1">
    <source>
        <dbReference type="SAM" id="MobiDB-lite"/>
    </source>
</evidence>
<name>A0A4Y2U9B7_ARAVE</name>
<dbReference type="Proteomes" id="UP000499080">
    <property type="component" value="Unassembled WGS sequence"/>
</dbReference>
<evidence type="ECO:0000313" key="2">
    <source>
        <dbReference type="EMBL" id="GBO09585.1"/>
    </source>
</evidence>
<gene>
    <name evidence="2" type="ORF">AVEN_9722_1</name>
</gene>
<evidence type="ECO:0000313" key="3">
    <source>
        <dbReference type="Proteomes" id="UP000499080"/>
    </source>
</evidence>
<dbReference type="EMBL" id="BGPR01034956">
    <property type="protein sequence ID" value="GBO09585.1"/>
    <property type="molecule type" value="Genomic_DNA"/>
</dbReference>
<keyword evidence="3" id="KW-1185">Reference proteome</keyword>
<reference evidence="2 3" key="1">
    <citation type="journal article" date="2019" name="Sci. Rep.">
        <title>Orb-weaving spider Araneus ventricosus genome elucidates the spidroin gene catalogue.</title>
        <authorList>
            <person name="Kono N."/>
            <person name="Nakamura H."/>
            <person name="Ohtoshi R."/>
            <person name="Moran D.A.P."/>
            <person name="Shinohara A."/>
            <person name="Yoshida Y."/>
            <person name="Fujiwara M."/>
            <person name="Mori M."/>
            <person name="Tomita M."/>
            <person name="Arakawa K."/>
        </authorList>
    </citation>
    <scope>NUCLEOTIDE SEQUENCE [LARGE SCALE GENOMIC DNA]</scope>
</reference>
<proteinExistence type="predicted"/>
<protein>
    <submittedName>
        <fullName evidence="2">Uncharacterized protein</fullName>
    </submittedName>
</protein>
<dbReference type="AlphaFoldDB" id="A0A4Y2U9B7"/>
<comment type="caution">
    <text evidence="2">The sequence shown here is derived from an EMBL/GenBank/DDBJ whole genome shotgun (WGS) entry which is preliminary data.</text>
</comment>